<proteinExistence type="inferred from homology"/>
<gene>
    <name evidence="4" type="ORF">EV644_1011022</name>
</gene>
<evidence type="ECO:0000256" key="2">
    <source>
        <dbReference type="ARBA" id="ARBA00023002"/>
    </source>
</evidence>
<evidence type="ECO:0000313" key="5">
    <source>
        <dbReference type="Proteomes" id="UP000295818"/>
    </source>
</evidence>
<dbReference type="RefSeq" id="WP_199239633.1">
    <property type="nucleotide sequence ID" value="NZ_SLWM01000001.1"/>
</dbReference>
<evidence type="ECO:0000313" key="4">
    <source>
        <dbReference type="EMBL" id="TCO32378.1"/>
    </source>
</evidence>
<evidence type="ECO:0000259" key="3">
    <source>
        <dbReference type="SMART" id="SM00822"/>
    </source>
</evidence>
<keyword evidence="2" id="KW-0560">Oxidoreductase</keyword>
<name>A0ABY2BZJ2_9ACTN</name>
<comment type="caution">
    <text evidence="4">The sequence shown here is derived from an EMBL/GenBank/DDBJ whole genome shotgun (WGS) entry which is preliminary data.</text>
</comment>
<dbReference type="InterPro" id="IPR002347">
    <property type="entry name" value="SDR_fam"/>
</dbReference>
<reference evidence="4 5" key="1">
    <citation type="journal article" date="2015" name="Stand. Genomic Sci.">
        <title>Genomic Encyclopedia of Bacterial and Archaeal Type Strains, Phase III: the genomes of soil and plant-associated and newly described type strains.</title>
        <authorList>
            <person name="Whitman W.B."/>
            <person name="Woyke T."/>
            <person name="Klenk H.P."/>
            <person name="Zhou Y."/>
            <person name="Lilburn T.G."/>
            <person name="Beck B.J."/>
            <person name="De Vos P."/>
            <person name="Vandamme P."/>
            <person name="Eisen J.A."/>
            <person name="Garrity G."/>
            <person name="Hugenholtz P."/>
            <person name="Kyrpides N.C."/>
        </authorList>
    </citation>
    <scope>NUCLEOTIDE SEQUENCE [LARGE SCALE GENOMIC DNA]</scope>
    <source>
        <strain evidence="4 5">VKM Ac-2538</strain>
    </source>
</reference>
<evidence type="ECO:0000256" key="1">
    <source>
        <dbReference type="ARBA" id="ARBA00006484"/>
    </source>
</evidence>
<keyword evidence="5" id="KW-1185">Reference proteome</keyword>
<dbReference type="Proteomes" id="UP000295818">
    <property type="component" value="Unassembled WGS sequence"/>
</dbReference>
<dbReference type="SUPFAM" id="SSF51735">
    <property type="entry name" value="NAD(P)-binding Rossmann-fold domains"/>
    <property type="match status" value="1"/>
</dbReference>
<dbReference type="Pfam" id="PF00106">
    <property type="entry name" value="adh_short"/>
    <property type="match status" value="1"/>
</dbReference>
<accession>A0ABY2BZJ2</accession>
<organism evidence="4 5">
    <name type="scientific">Kribbella orskensis</name>
    <dbReference type="NCBI Taxonomy" id="2512216"/>
    <lineage>
        <taxon>Bacteria</taxon>
        <taxon>Bacillati</taxon>
        <taxon>Actinomycetota</taxon>
        <taxon>Actinomycetes</taxon>
        <taxon>Propionibacteriales</taxon>
        <taxon>Kribbellaceae</taxon>
        <taxon>Kribbella</taxon>
    </lineage>
</organism>
<dbReference type="EMBL" id="SLWM01000001">
    <property type="protein sequence ID" value="TCO32378.1"/>
    <property type="molecule type" value="Genomic_DNA"/>
</dbReference>
<dbReference type="Gene3D" id="3.40.50.720">
    <property type="entry name" value="NAD(P)-binding Rossmann-like Domain"/>
    <property type="match status" value="1"/>
</dbReference>
<dbReference type="InterPro" id="IPR036291">
    <property type="entry name" value="NAD(P)-bd_dom_sf"/>
</dbReference>
<dbReference type="PANTHER" id="PTHR43008:SF4">
    <property type="entry name" value="CHAIN DEHYDROGENASE, PUTATIVE (AFU_ORTHOLOGUE AFUA_4G08710)-RELATED"/>
    <property type="match status" value="1"/>
</dbReference>
<dbReference type="InterPro" id="IPR057326">
    <property type="entry name" value="KR_dom"/>
</dbReference>
<dbReference type="CDD" id="cd05233">
    <property type="entry name" value="SDR_c"/>
    <property type="match status" value="1"/>
</dbReference>
<protein>
    <submittedName>
        <fullName evidence="4">NAD(P)-dependent dehydrogenase (Short-subunit alcohol dehydrogenase family)</fullName>
    </submittedName>
</protein>
<comment type="similarity">
    <text evidence="1">Belongs to the short-chain dehydrogenases/reductases (SDR) family.</text>
</comment>
<feature type="domain" description="Ketoreductase" evidence="3">
    <location>
        <begin position="13"/>
        <end position="191"/>
    </location>
</feature>
<dbReference type="SMART" id="SM00822">
    <property type="entry name" value="PKS_KR"/>
    <property type="match status" value="1"/>
</dbReference>
<sequence length="256" mass="26759">MSTGRILSDLSSRTTIVVGASSGLGRGIATAFAEAGAPVVAVARTAAPLAELATATATIQPEVADAGDATVAADLLDRYEPEVVILVAGAGPHMRPLHQQTWETFSVNWHTDVRIAFHWLREALLTPLRPGSRVVVVSSGAAINRNGSPLSGGYAGAKATQRFITGYARDESRRAGLDITVTAVMPTMTPYGDVGRRGVRAYAARGGQTEEEYLKELGDLLTPEIAGSALVDLVRADPATTAPEYLLTAAGLQNLP</sequence>
<dbReference type="PANTHER" id="PTHR43008">
    <property type="entry name" value="BENZIL REDUCTASE"/>
    <property type="match status" value="1"/>
</dbReference>